<reference evidence="1 2" key="1">
    <citation type="submission" date="2022-10" db="EMBL/GenBank/DDBJ databases">
        <title>Alteromonas sp. chi3 Genome sequencing.</title>
        <authorList>
            <person name="Park S."/>
        </authorList>
    </citation>
    <scope>NUCLEOTIDE SEQUENCE [LARGE SCALE GENOMIC DNA]</scope>
    <source>
        <strain evidence="2">chi3</strain>
    </source>
</reference>
<proteinExistence type="predicted"/>
<accession>A0ABT5L0H9</accession>
<comment type="caution">
    <text evidence="1">The sequence shown here is derived from an EMBL/GenBank/DDBJ whole genome shotgun (WGS) entry which is preliminary data.</text>
</comment>
<evidence type="ECO:0000313" key="1">
    <source>
        <dbReference type="EMBL" id="MDC8829313.1"/>
    </source>
</evidence>
<dbReference type="EMBL" id="JAQQXP010000001">
    <property type="protein sequence ID" value="MDC8829313.1"/>
    <property type="molecule type" value="Genomic_DNA"/>
</dbReference>
<organism evidence="1 2">
    <name type="scientific">Alteromonas gilva</name>
    <dbReference type="NCBI Taxonomy" id="2987522"/>
    <lineage>
        <taxon>Bacteria</taxon>
        <taxon>Pseudomonadati</taxon>
        <taxon>Pseudomonadota</taxon>
        <taxon>Gammaproteobacteria</taxon>
        <taxon>Alteromonadales</taxon>
        <taxon>Alteromonadaceae</taxon>
        <taxon>Alteromonas/Salinimonas group</taxon>
        <taxon>Alteromonas</taxon>
    </lineage>
</organism>
<protein>
    <recommendedName>
        <fullName evidence="3">Flagellar biosynthesis protein FlgE</fullName>
    </recommendedName>
</protein>
<dbReference type="RefSeq" id="WP_273637680.1">
    <property type="nucleotide sequence ID" value="NZ_JAQQXP010000001.1"/>
</dbReference>
<evidence type="ECO:0008006" key="3">
    <source>
        <dbReference type="Google" id="ProtNLM"/>
    </source>
</evidence>
<sequence>MLINSNANSAIVAGQFGLQRSFDGMTQSALSIAQKTAQQQVAQQGVGEMLANAGLRGLSTTTDLLPKANGDMMSDLLSMQLYSNNALASAKVLDVANDTVGKIIDTIA</sequence>
<evidence type="ECO:0000313" key="2">
    <source>
        <dbReference type="Proteomes" id="UP001218788"/>
    </source>
</evidence>
<keyword evidence="2" id="KW-1185">Reference proteome</keyword>
<gene>
    <name evidence="1" type="ORF">OIK42_00935</name>
</gene>
<name>A0ABT5L0H9_9ALTE</name>
<dbReference type="Proteomes" id="UP001218788">
    <property type="component" value="Unassembled WGS sequence"/>
</dbReference>